<keyword evidence="5 6" id="KW-0949">S-adenosyl-L-methionine</keyword>
<dbReference type="InterPro" id="IPR002052">
    <property type="entry name" value="DNA_methylase_N6_adenine_CS"/>
</dbReference>
<dbReference type="InterPro" id="IPR029063">
    <property type="entry name" value="SAM-dependent_MTases_sf"/>
</dbReference>
<reference evidence="9 10" key="1">
    <citation type="submission" date="2019-01" db="EMBL/GenBank/DDBJ databases">
        <authorList>
            <person name="Chen W.-M."/>
        </authorList>
    </citation>
    <scope>NUCLEOTIDE SEQUENCE [LARGE SCALE GENOMIC DNA]</scope>
    <source>
        <strain evidence="9 10">KYPC3</strain>
    </source>
</reference>
<evidence type="ECO:0000256" key="5">
    <source>
        <dbReference type="ARBA" id="ARBA00022691"/>
    </source>
</evidence>
<keyword evidence="2 6" id="KW-0698">rRNA processing</keyword>
<gene>
    <name evidence="6" type="primary">rsmC</name>
    <name evidence="9" type="ORF">EOE67_13125</name>
</gene>
<evidence type="ECO:0000256" key="2">
    <source>
        <dbReference type="ARBA" id="ARBA00022552"/>
    </source>
</evidence>
<organism evidence="9 10">
    <name type="scientific">Rheinheimera riviphila</name>
    <dbReference type="NCBI Taxonomy" id="1834037"/>
    <lineage>
        <taxon>Bacteria</taxon>
        <taxon>Pseudomonadati</taxon>
        <taxon>Pseudomonadota</taxon>
        <taxon>Gammaproteobacteria</taxon>
        <taxon>Chromatiales</taxon>
        <taxon>Chromatiaceae</taxon>
        <taxon>Rheinheimera</taxon>
    </lineage>
</organism>
<dbReference type="InterPro" id="IPR046977">
    <property type="entry name" value="RsmC/RlmG"/>
</dbReference>
<dbReference type="Gene3D" id="3.40.50.150">
    <property type="entry name" value="Vaccinia Virus protein VP39"/>
    <property type="match status" value="2"/>
</dbReference>
<evidence type="ECO:0000259" key="7">
    <source>
        <dbReference type="Pfam" id="PF05175"/>
    </source>
</evidence>
<accession>A0A437QM01</accession>
<dbReference type="SUPFAM" id="SSF53335">
    <property type="entry name" value="S-adenosyl-L-methionine-dependent methyltransferases"/>
    <property type="match status" value="1"/>
</dbReference>
<comment type="subunit">
    <text evidence="6">Monomer.</text>
</comment>
<dbReference type="EMBL" id="SACS01000014">
    <property type="protein sequence ID" value="RVU35535.1"/>
    <property type="molecule type" value="Genomic_DNA"/>
</dbReference>
<dbReference type="PROSITE" id="PS00092">
    <property type="entry name" value="N6_MTASE"/>
    <property type="match status" value="1"/>
</dbReference>
<comment type="catalytic activity">
    <reaction evidence="6">
        <text>guanosine(1207) in 16S rRNA + S-adenosyl-L-methionine = N(2)-methylguanosine(1207) in 16S rRNA + S-adenosyl-L-homocysteine + H(+)</text>
        <dbReference type="Rhea" id="RHEA:42736"/>
        <dbReference type="Rhea" id="RHEA-COMP:10213"/>
        <dbReference type="Rhea" id="RHEA-COMP:10214"/>
        <dbReference type="ChEBI" id="CHEBI:15378"/>
        <dbReference type="ChEBI" id="CHEBI:57856"/>
        <dbReference type="ChEBI" id="CHEBI:59789"/>
        <dbReference type="ChEBI" id="CHEBI:74269"/>
        <dbReference type="ChEBI" id="CHEBI:74481"/>
        <dbReference type="EC" id="2.1.1.172"/>
    </reaction>
</comment>
<proteinExistence type="inferred from homology"/>
<dbReference type="Pfam" id="PF05175">
    <property type="entry name" value="MTS"/>
    <property type="match status" value="1"/>
</dbReference>
<dbReference type="OrthoDB" id="29650at2"/>
<dbReference type="Proteomes" id="UP000283077">
    <property type="component" value="Unassembled WGS sequence"/>
</dbReference>
<dbReference type="PANTHER" id="PTHR47816">
    <property type="entry name" value="RIBOSOMAL RNA SMALL SUBUNIT METHYLTRANSFERASE C"/>
    <property type="match status" value="1"/>
</dbReference>
<comment type="caution">
    <text evidence="9">The sequence shown here is derived from an EMBL/GenBank/DDBJ whole genome shotgun (WGS) entry which is preliminary data.</text>
</comment>
<feature type="domain" description="Methyltransferase small N-terminal" evidence="8">
    <location>
        <begin position="6"/>
        <end position="161"/>
    </location>
</feature>
<dbReference type="CDD" id="cd02440">
    <property type="entry name" value="AdoMet_MTases"/>
    <property type="match status" value="1"/>
</dbReference>
<dbReference type="InterPro" id="IPR023543">
    <property type="entry name" value="rRNA_ssu_MeTfrase_C"/>
</dbReference>
<keyword evidence="1 6" id="KW-0963">Cytoplasm</keyword>
<comment type="function">
    <text evidence="6">Specifically methylates the guanine in position 1207 of 16S rRNA in the 30S particle.</text>
</comment>
<evidence type="ECO:0000256" key="1">
    <source>
        <dbReference type="ARBA" id="ARBA00022490"/>
    </source>
</evidence>
<dbReference type="InterPro" id="IPR007848">
    <property type="entry name" value="Small_mtfrase_dom"/>
</dbReference>
<keyword evidence="4 6" id="KW-0808">Transferase</keyword>
<comment type="similarity">
    <text evidence="6">Belongs to the methyltransferase superfamily. RsmC family.</text>
</comment>
<dbReference type="PANTHER" id="PTHR47816:SF4">
    <property type="entry name" value="RIBOSOMAL RNA SMALL SUBUNIT METHYLTRANSFERASE C"/>
    <property type="match status" value="1"/>
</dbReference>
<dbReference type="HAMAP" id="MF_01862">
    <property type="entry name" value="16SrRNA_methyltr_C"/>
    <property type="match status" value="1"/>
</dbReference>
<dbReference type="RefSeq" id="WP_127699629.1">
    <property type="nucleotide sequence ID" value="NZ_SACS01000014.1"/>
</dbReference>
<evidence type="ECO:0000313" key="10">
    <source>
        <dbReference type="Proteomes" id="UP000283077"/>
    </source>
</evidence>
<keyword evidence="3 6" id="KW-0489">Methyltransferase</keyword>
<evidence type="ECO:0000256" key="6">
    <source>
        <dbReference type="HAMAP-Rule" id="MF_01862"/>
    </source>
</evidence>
<dbReference type="EC" id="2.1.1.172" evidence="6"/>
<evidence type="ECO:0000256" key="3">
    <source>
        <dbReference type="ARBA" id="ARBA00022603"/>
    </source>
</evidence>
<sequence>MLTPPSQLLLRNINDLTGKVLLVEPMADDLARELAQAAPELQLFCYSTDKTVANSWQAQSEAPCYFAASLTTDEVFDTVVIFYPKSKEQLSFSLSQLTANISAKTEVYLVGDNKGGIKSLTGHAEKLGLTAHKLDNAKHCLWFALNGLADKPQPAIAMQQFSAKTADGSIKFCSLPGVFNHGKLDIGTAILLEHLAHIHQGTVLDFACGAGIVGSYLLQQQPALKLYCSDVSALAVDSSKATFALNQQTATVLAADGMPNGTPLFDHIISNPPFHTGIKTDYSVAQKFIDDSKGKLKSGGSLTLVANAHLPYAEWLKTTFGNVKELARRQGFVVYMSRKS</sequence>
<evidence type="ECO:0000259" key="8">
    <source>
        <dbReference type="Pfam" id="PF08468"/>
    </source>
</evidence>
<evidence type="ECO:0000313" key="9">
    <source>
        <dbReference type="EMBL" id="RVU35535.1"/>
    </source>
</evidence>
<dbReference type="InterPro" id="IPR013675">
    <property type="entry name" value="Mtase_sm_N"/>
</dbReference>
<dbReference type="GO" id="GO:0003676">
    <property type="term" value="F:nucleic acid binding"/>
    <property type="evidence" value="ECO:0007669"/>
    <property type="project" value="InterPro"/>
</dbReference>
<dbReference type="AlphaFoldDB" id="A0A437QM01"/>
<protein>
    <recommendedName>
        <fullName evidence="6">Ribosomal RNA small subunit methyltransferase C</fullName>
        <ecNumber evidence="6">2.1.1.172</ecNumber>
    </recommendedName>
    <alternativeName>
        <fullName evidence="6">16S rRNA m2G1207 methyltransferase</fullName>
    </alternativeName>
    <alternativeName>
        <fullName evidence="6">rRNA (guanine-N(2)-)-methyltransferase RsmC</fullName>
    </alternativeName>
</protein>
<dbReference type="GO" id="GO:0005737">
    <property type="term" value="C:cytoplasm"/>
    <property type="evidence" value="ECO:0007669"/>
    <property type="project" value="UniProtKB-SubCell"/>
</dbReference>
<dbReference type="Pfam" id="PF08468">
    <property type="entry name" value="MTS_N"/>
    <property type="match status" value="1"/>
</dbReference>
<evidence type="ECO:0000256" key="4">
    <source>
        <dbReference type="ARBA" id="ARBA00022679"/>
    </source>
</evidence>
<dbReference type="GO" id="GO:0052914">
    <property type="term" value="F:16S rRNA (guanine(1207)-N(2))-methyltransferase activity"/>
    <property type="evidence" value="ECO:0007669"/>
    <property type="project" value="UniProtKB-EC"/>
</dbReference>
<comment type="subcellular location">
    <subcellularLocation>
        <location evidence="6">Cytoplasm</location>
    </subcellularLocation>
</comment>
<name>A0A437QM01_9GAMM</name>
<keyword evidence="10" id="KW-1185">Reference proteome</keyword>
<feature type="domain" description="Methyltransferase small" evidence="7">
    <location>
        <begin position="170"/>
        <end position="335"/>
    </location>
</feature>